<accession>A0ABW8IUG5</accession>
<evidence type="ECO:0000313" key="1">
    <source>
        <dbReference type="EMBL" id="MFK2873578.1"/>
    </source>
</evidence>
<evidence type="ECO:0000313" key="2">
    <source>
        <dbReference type="Proteomes" id="UP001620405"/>
    </source>
</evidence>
<dbReference type="RefSeq" id="WP_284397036.1">
    <property type="nucleotide sequence ID" value="NZ_BSNQ01000003.1"/>
</dbReference>
<sequence length="80" mass="9193">MDEPSDTEITAVLLGFCTLDKTKRPAFVECLNNFVYASATQQRRLVDEWLKVCRDSTDPTIKRIAESAAVYTARPRKRRK</sequence>
<dbReference type="EMBL" id="JADIKG010000011">
    <property type="protein sequence ID" value="MFK2873578.1"/>
    <property type="molecule type" value="Genomic_DNA"/>
</dbReference>
<gene>
    <name evidence="1" type="ORF">ISP13_08540</name>
</gene>
<comment type="caution">
    <text evidence="1">The sequence shown here is derived from an EMBL/GenBank/DDBJ whole genome shotgun (WGS) entry which is preliminary data.</text>
</comment>
<name>A0ABW8IUG5_9GAMM</name>
<organism evidence="1 2">
    <name type="scientific">Dyella lipolytica</name>
    <dbReference type="NCBI Taxonomy" id="1867835"/>
    <lineage>
        <taxon>Bacteria</taxon>
        <taxon>Pseudomonadati</taxon>
        <taxon>Pseudomonadota</taxon>
        <taxon>Gammaproteobacteria</taxon>
        <taxon>Lysobacterales</taxon>
        <taxon>Rhodanobacteraceae</taxon>
        <taxon>Dyella</taxon>
    </lineage>
</organism>
<dbReference type="Proteomes" id="UP001620405">
    <property type="component" value="Unassembled WGS sequence"/>
</dbReference>
<protein>
    <submittedName>
        <fullName evidence="1">Uncharacterized protein</fullName>
    </submittedName>
</protein>
<keyword evidence="2" id="KW-1185">Reference proteome</keyword>
<proteinExistence type="predicted"/>
<reference evidence="1 2" key="1">
    <citation type="submission" date="2020-10" db="EMBL/GenBank/DDBJ databases">
        <title>Phylogeny of dyella-like bacteria.</title>
        <authorList>
            <person name="Fu J."/>
        </authorList>
    </citation>
    <scope>NUCLEOTIDE SEQUENCE [LARGE SCALE GENOMIC DNA]</scope>
    <source>
        <strain evidence="1 2">DHOB07</strain>
    </source>
</reference>